<evidence type="ECO:0008006" key="4">
    <source>
        <dbReference type="Google" id="ProtNLM"/>
    </source>
</evidence>
<dbReference type="EMBL" id="FOQD01000009">
    <property type="protein sequence ID" value="SFI48215.1"/>
    <property type="molecule type" value="Genomic_DNA"/>
</dbReference>
<dbReference type="Proteomes" id="UP000199518">
    <property type="component" value="Unassembled WGS sequence"/>
</dbReference>
<dbReference type="RefSeq" id="WP_092050883.1">
    <property type="nucleotide sequence ID" value="NZ_FOQD01000009.1"/>
</dbReference>
<evidence type="ECO:0000256" key="1">
    <source>
        <dbReference type="SAM" id="Phobius"/>
    </source>
</evidence>
<reference evidence="3" key="1">
    <citation type="submission" date="2016-10" db="EMBL/GenBank/DDBJ databases">
        <authorList>
            <person name="Varghese N."/>
            <person name="Submissions S."/>
        </authorList>
    </citation>
    <scope>NUCLEOTIDE SEQUENCE [LARGE SCALE GENOMIC DNA]</scope>
    <source>
        <strain evidence="3">DSM 26348</strain>
    </source>
</reference>
<gene>
    <name evidence="2" type="ORF">SAMN05421753_109155</name>
</gene>
<dbReference type="STRING" id="1576369.SAMN05421753_109155"/>
<proteinExistence type="predicted"/>
<protein>
    <recommendedName>
        <fullName evidence="4">General secretion pathway protein I</fullName>
    </recommendedName>
</protein>
<keyword evidence="1" id="KW-1133">Transmembrane helix</keyword>
<organism evidence="2 3">
    <name type="scientific">Planctomicrobium piriforme</name>
    <dbReference type="NCBI Taxonomy" id="1576369"/>
    <lineage>
        <taxon>Bacteria</taxon>
        <taxon>Pseudomonadati</taxon>
        <taxon>Planctomycetota</taxon>
        <taxon>Planctomycetia</taxon>
        <taxon>Planctomycetales</taxon>
        <taxon>Planctomycetaceae</taxon>
        <taxon>Planctomicrobium</taxon>
    </lineage>
</organism>
<feature type="transmembrane region" description="Helical" evidence="1">
    <location>
        <begin position="21"/>
        <end position="43"/>
    </location>
</feature>
<sequence>MKRAADSLTRLQRNACRRGISLFEVVLALAIFIGALAAISQVLRVGSRASIRAQLNSQAAILGERRMSEILAGIVPLETVSRARFDDFPEWNWTLNVLDTETIGLLKLELTIERAGNNPDANVKYMLVRLQRDPQVYADAAAAATEVAQ</sequence>
<accession>A0A1I3IJL4</accession>
<dbReference type="AlphaFoldDB" id="A0A1I3IJL4"/>
<name>A0A1I3IJL4_9PLAN</name>
<keyword evidence="1" id="KW-0472">Membrane</keyword>
<keyword evidence="1" id="KW-0812">Transmembrane</keyword>
<keyword evidence="3" id="KW-1185">Reference proteome</keyword>
<evidence type="ECO:0000313" key="2">
    <source>
        <dbReference type="EMBL" id="SFI48215.1"/>
    </source>
</evidence>
<dbReference type="OrthoDB" id="275425at2"/>
<evidence type="ECO:0000313" key="3">
    <source>
        <dbReference type="Proteomes" id="UP000199518"/>
    </source>
</evidence>